<gene>
    <name evidence="4" type="ORF">tinsulaeT_20840</name>
</gene>
<evidence type="ECO:0000313" key="4">
    <source>
        <dbReference type="EMBL" id="GLX78744.1"/>
    </source>
</evidence>
<dbReference type="RefSeq" id="WP_284244614.1">
    <property type="nucleotide sequence ID" value="NZ_BSST01000001.1"/>
</dbReference>
<dbReference type="Pfam" id="PF25023">
    <property type="entry name" value="TEN_YD-shell"/>
    <property type="match status" value="1"/>
</dbReference>
<feature type="chain" id="PRO_5047285958" description="Teneurin-like YD-shell domain-containing protein" evidence="2">
    <location>
        <begin position="30"/>
        <end position="879"/>
    </location>
</feature>
<evidence type="ECO:0000313" key="5">
    <source>
        <dbReference type="Proteomes" id="UP001157186"/>
    </source>
</evidence>
<dbReference type="Gene3D" id="2.180.10.10">
    <property type="entry name" value="RHS repeat-associated core"/>
    <property type="match status" value="3"/>
</dbReference>
<keyword evidence="1" id="KW-0677">Repeat</keyword>
<keyword evidence="2" id="KW-0732">Signal</keyword>
<protein>
    <recommendedName>
        <fullName evidence="3">Teneurin-like YD-shell domain-containing protein</fullName>
    </recommendedName>
</protein>
<dbReference type="PANTHER" id="PTHR32305:SF15">
    <property type="entry name" value="PROTEIN RHSA-RELATED"/>
    <property type="match status" value="1"/>
</dbReference>
<sequence>MKTFKSLLLTITNSFYLLALLTLSLSAMASQSASDYTTGMRYNLNGQLTGVINPDPDEDGQLKYLATRNTYNSRGLLEKIEQGELSSWQDETIAPAIWSGFSITSQQNFTYNDRGWKETESTSSSNGTKHTLVQYSYDDYGRVHCKAIRMNPSVYGSLPASACTLGTAGDFGPDRIFRYTYNGFDQVLTEERAVGTAIEQTYVTNTYDTSGRRNSVTDAKGNYAKLTYDGHGRLEYWYFPDAATIGGGSHNPLDFEKYVYDDNGNLKELHKRSDDGVANTKIIKYDYDNLNQLIKKDWPDTATEDVYYTYDLRGLELTAKFDINGDGDADDTADTGITNVFDGFGRQTSSTTTMGGTTKTLSYQYDSNSNRTRITHPDNKYFTYSYDGLDRLDEVFEGASTSIFTQVYNNKGIRSDINRGANNNTHYDYDGITRLNLLEHSLLGNSLTRYDFSHNPASQITTKTLSNEAFNYAGDDNFIGTYAVNGLNQYTGIDNTSFSHDVWGNFTSDGYTTYTYDVENRLLTATGSDNATLTYDPRGRLFQIVSGGNTTRFLYDGDALVAEYNTNGTILKRYVHGSGVDEPIVMYSGSTVSSANRQYLHSDYQGSIVGISNNSAVMTNINTYDVYGIPHGSNVGRFGYTGQMYLPELGLNYYKARIYHPKLGRFLQTDPVGYEDQMNLYAYVGNDPINNVDPTGEFLQSLVGGLVGGTVSLALDLISSGGDLSIQQAIGSFSGGAVTGALLANGVPLTVANGLGATVGEGITQTANAVSGKEASFGKVVTSGVVATVAGKVPSVKVPGITSGTGNKGASFKGQLTKMANGQTKNVTSKTLSNGVQSGVVGGLGQQATKEVVNGGVGDKVSQGIDDRMGKCLPANPHC</sequence>
<proteinExistence type="predicted"/>
<dbReference type="Proteomes" id="UP001157186">
    <property type="component" value="Unassembled WGS sequence"/>
</dbReference>
<keyword evidence="5" id="KW-1185">Reference proteome</keyword>
<feature type="domain" description="Teneurin-like YD-shell" evidence="3">
    <location>
        <begin position="427"/>
        <end position="689"/>
    </location>
</feature>
<feature type="signal peptide" evidence="2">
    <location>
        <begin position="1"/>
        <end position="29"/>
    </location>
</feature>
<evidence type="ECO:0000256" key="1">
    <source>
        <dbReference type="ARBA" id="ARBA00022737"/>
    </source>
</evidence>
<dbReference type="InterPro" id="IPR022385">
    <property type="entry name" value="Rhs_assc_core"/>
</dbReference>
<comment type="caution">
    <text evidence="4">The sequence shown here is derived from an EMBL/GenBank/DDBJ whole genome shotgun (WGS) entry which is preliminary data.</text>
</comment>
<evidence type="ECO:0000256" key="2">
    <source>
        <dbReference type="SAM" id="SignalP"/>
    </source>
</evidence>
<evidence type="ECO:0000259" key="3">
    <source>
        <dbReference type="Pfam" id="PF25023"/>
    </source>
</evidence>
<dbReference type="InterPro" id="IPR056823">
    <property type="entry name" value="TEN-like_YD-shell"/>
</dbReference>
<dbReference type="NCBIfam" id="TIGR03696">
    <property type="entry name" value="Rhs_assc_core"/>
    <property type="match status" value="1"/>
</dbReference>
<dbReference type="EMBL" id="BSST01000001">
    <property type="protein sequence ID" value="GLX78744.1"/>
    <property type="molecule type" value="Genomic_DNA"/>
</dbReference>
<dbReference type="InterPro" id="IPR050708">
    <property type="entry name" value="T6SS_VgrG/RHS"/>
</dbReference>
<accession>A0ABQ6GUA0</accession>
<name>A0ABQ6GUA0_9GAMM</name>
<reference evidence="4 5" key="1">
    <citation type="submission" date="2023-03" db="EMBL/GenBank/DDBJ databases">
        <title>Draft genome sequence of Thalassotalea insulae KCTC 62186T.</title>
        <authorList>
            <person name="Sawabe T."/>
        </authorList>
    </citation>
    <scope>NUCLEOTIDE SEQUENCE [LARGE SCALE GENOMIC DNA]</scope>
    <source>
        <strain evidence="4 5">KCTC 62186</strain>
    </source>
</reference>
<organism evidence="4 5">
    <name type="scientific">Thalassotalea insulae</name>
    <dbReference type="NCBI Taxonomy" id="2056778"/>
    <lineage>
        <taxon>Bacteria</taxon>
        <taxon>Pseudomonadati</taxon>
        <taxon>Pseudomonadota</taxon>
        <taxon>Gammaproteobacteria</taxon>
        <taxon>Alteromonadales</taxon>
        <taxon>Colwelliaceae</taxon>
        <taxon>Thalassotalea</taxon>
    </lineage>
</organism>
<dbReference type="PANTHER" id="PTHR32305">
    <property type="match status" value="1"/>
</dbReference>